<keyword evidence="2" id="KW-0645">Protease</keyword>
<keyword evidence="7" id="KW-1185">Reference proteome</keyword>
<dbReference type="RefSeq" id="WP_207088169.1">
    <property type="nucleotide sequence ID" value="NZ_JAFLQW010000299.1"/>
</dbReference>
<dbReference type="Proteomes" id="UP000664844">
    <property type="component" value="Unassembled WGS sequence"/>
</dbReference>
<organism evidence="6 7">
    <name type="scientific">Phormidium pseudopriestleyi FRX01</name>
    <dbReference type="NCBI Taxonomy" id="1759528"/>
    <lineage>
        <taxon>Bacteria</taxon>
        <taxon>Bacillati</taxon>
        <taxon>Cyanobacteriota</taxon>
        <taxon>Cyanophyceae</taxon>
        <taxon>Oscillatoriophycideae</taxon>
        <taxon>Oscillatoriales</taxon>
        <taxon>Oscillatoriaceae</taxon>
        <taxon>Phormidium</taxon>
    </lineage>
</organism>
<accession>A0ABS3FRB5</accession>
<proteinExistence type="inferred from homology"/>
<keyword evidence="3" id="KW-0378">Hydrolase</keyword>
<dbReference type="InterPro" id="IPR038765">
    <property type="entry name" value="Papain-like_cys_pep_sf"/>
</dbReference>
<comment type="similarity">
    <text evidence="1">Belongs to the peptidase C40 family.</text>
</comment>
<dbReference type="Gene3D" id="3.90.1720.10">
    <property type="entry name" value="endopeptidase domain like (from Nostoc punctiforme)"/>
    <property type="match status" value="1"/>
</dbReference>
<gene>
    <name evidence="6" type="ORF">J0895_11150</name>
</gene>
<dbReference type="Pfam" id="PF18348">
    <property type="entry name" value="SH3_16"/>
    <property type="match status" value="1"/>
</dbReference>
<dbReference type="InterPro" id="IPR051202">
    <property type="entry name" value="Peptidase_C40"/>
</dbReference>
<dbReference type="Gene3D" id="2.30.30.40">
    <property type="entry name" value="SH3 Domains"/>
    <property type="match status" value="1"/>
</dbReference>
<protein>
    <submittedName>
        <fullName evidence="6">C40 family peptidase</fullName>
    </submittedName>
</protein>
<sequence length="241" mass="26462">MVSLNQLQFNLASKGSDAPQYQCRVDLNLYDSPQCETVATQASVGRLLRIVLPPTEGAVGVKLCEDDYPGWVALTDLENLELAESPYQAIALDRTQIEPQIPAIIAFTHQAMSVPNQYLWGGTVAPNYDCSGLMQAAFRTAQVWLPRDAYQQEAFTQPIPLGEVRSGDLVFFGPPEKATHVGLYLGEGRYIHSSGKKGGRNGIGIDVLSENSDDPVSRHYYQQLRGAGRVLESYLPQDSDT</sequence>
<dbReference type="SUPFAM" id="SSF82057">
    <property type="entry name" value="Prokaryotic SH3-related domain"/>
    <property type="match status" value="1"/>
</dbReference>
<reference evidence="6 7" key="1">
    <citation type="submission" date="2021-03" db="EMBL/GenBank/DDBJ databases">
        <title>Metabolic Capacity of the Antarctic Cyanobacterium Phormidium pseudopriestleyi that Sustains Oxygenic Photosynthesis in the Presence of Hydrogen Sulfide.</title>
        <authorList>
            <person name="Lumian J.E."/>
            <person name="Jungblut A.D."/>
            <person name="Dillon M.L."/>
            <person name="Hawes I."/>
            <person name="Doran P.T."/>
            <person name="Mackey T.J."/>
            <person name="Dick G.J."/>
            <person name="Grettenberger C.L."/>
            <person name="Sumner D.Y."/>
        </authorList>
    </citation>
    <scope>NUCLEOTIDE SEQUENCE [LARGE SCALE GENOMIC DNA]</scope>
    <source>
        <strain evidence="6 7">FRX01</strain>
    </source>
</reference>
<keyword evidence="4" id="KW-0788">Thiol protease</keyword>
<evidence type="ECO:0000256" key="2">
    <source>
        <dbReference type="ARBA" id="ARBA00022670"/>
    </source>
</evidence>
<evidence type="ECO:0000256" key="1">
    <source>
        <dbReference type="ARBA" id="ARBA00007074"/>
    </source>
</evidence>
<comment type="caution">
    <text evidence="6">The sequence shown here is derived from an EMBL/GenBank/DDBJ whole genome shotgun (WGS) entry which is preliminary data.</text>
</comment>
<dbReference type="PROSITE" id="PS51935">
    <property type="entry name" value="NLPC_P60"/>
    <property type="match status" value="1"/>
</dbReference>
<evidence type="ECO:0000259" key="5">
    <source>
        <dbReference type="PROSITE" id="PS51935"/>
    </source>
</evidence>
<feature type="domain" description="NlpC/P60" evidence="5">
    <location>
        <begin position="98"/>
        <end position="231"/>
    </location>
</feature>
<evidence type="ECO:0000313" key="7">
    <source>
        <dbReference type="Proteomes" id="UP000664844"/>
    </source>
</evidence>
<name>A0ABS3FRB5_9CYAN</name>
<dbReference type="PANTHER" id="PTHR47053">
    <property type="entry name" value="MUREIN DD-ENDOPEPTIDASE MEPH-RELATED"/>
    <property type="match status" value="1"/>
</dbReference>
<dbReference type="Pfam" id="PF00877">
    <property type="entry name" value="NLPC_P60"/>
    <property type="match status" value="1"/>
</dbReference>
<evidence type="ECO:0000256" key="4">
    <source>
        <dbReference type="ARBA" id="ARBA00022807"/>
    </source>
</evidence>
<evidence type="ECO:0000313" key="6">
    <source>
        <dbReference type="EMBL" id="MBO0349657.1"/>
    </source>
</evidence>
<dbReference type="SUPFAM" id="SSF54001">
    <property type="entry name" value="Cysteine proteinases"/>
    <property type="match status" value="1"/>
</dbReference>
<evidence type="ECO:0000256" key="3">
    <source>
        <dbReference type="ARBA" id="ARBA00022801"/>
    </source>
</evidence>
<dbReference type="InterPro" id="IPR000064">
    <property type="entry name" value="NLP_P60_dom"/>
</dbReference>
<dbReference type="EMBL" id="JAFLQW010000299">
    <property type="protein sequence ID" value="MBO0349657.1"/>
    <property type="molecule type" value="Genomic_DNA"/>
</dbReference>
<dbReference type="InterPro" id="IPR041382">
    <property type="entry name" value="SH3_16"/>
</dbReference>
<dbReference type="PANTHER" id="PTHR47053:SF1">
    <property type="entry name" value="MUREIN DD-ENDOPEPTIDASE MEPH-RELATED"/>
    <property type="match status" value="1"/>
</dbReference>